<evidence type="ECO:0000313" key="3">
    <source>
        <dbReference type="Proteomes" id="UP000645555"/>
    </source>
</evidence>
<dbReference type="Proteomes" id="UP000645555">
    <property type="component" value="Unassembled WGS sequence"/>
</dbReference>
<proteinExistence type="predicted"/>
<feature type="compositionally biased region" description="Pro residues" evidence="1">
    <location>
        <begin position="14"/>
        <end position="23"/>
    </location>
</feature>
<comment type="caution">
    <text evidence="2">The sequence shown here is derived from an EMBL/GenBank/DDBJ whole genome shotgun (WGS) entry which is preliminary data.</text>
</comment>
<dbReference type="AlphaFoldDB" id="A0A918NRN3"/>
<organism evidence="2 3">
    <name type="scientific">Streptomyces fructofermentans</name>
    <dbReference type="NCBI Taxonomy" id="152141"/>
    <lineage>
        <taxon>Bacteria</taxon>
        <taxon>Bacillati</taxon>
        <taxon>Actinomycetota</taxon>
        <taxon>Actinomycetes</taxon>
        <taxon>Kitasatosporales</taxon>
        <taxon>Streptomycetaceae</taxon>
        <taxon>Streptomyces</taxon>
    </lineage>
</organism>
<protein>
    <recommendedName>
        <fullName evidence="4">Nucleoside/nucleotide kinase family protein</fullName>
    </recommendedName>
</protein>
<feature type="region of interest" description="Disordered" evidence="1">
    <location>
        <begin position="1"/>
        <end position="79"/>
    </location>
</feature>
<sequence length="289" mass="31054">MESADPHEHRPSHRPPNPNPKQHPAPTRTGDPSARADPHPDPDARADPDSHADPGAGAGVGFGPDPDAGPAPVGRPPGLDRLAAEALRLTARSPRAVLGLAGPPGAGKSTLARSLVAHLGARAAYLPLDGFHLSNAQLERLGLTARKGSEPSFDVWGYVDLLRRVLGETARDVYVPDYDRTLHEPVAARHVVPAAARLVVTEGNYLACDLPGWREAYGLMGECWYVEAPAGVRRTRLVERQLAGGRDEGAARAWVETNDGPNGLLVEASRERCRRILTTIGMDMFNYRQ</sequence>
<reference evidence="2" key="1">
    <citation type="journal article" date="2014" name="Int. J. Syst. Evol. Microbiol.">
        <title>Complete genome sequence of Corynebacterium casei LMG S-19264T (=DSM 44701T), isolated from a smear-ripened cheese.</title>
        <authorList>
            <consortium name="US DOE Joint Genome Institute (JGI-PGF)"/>
            <person name="Walter F."/>
            <person name="Albersmeier A."/>
            <person name="Kalinowski J."/>
            <person name="Ruckert C."/>
        </authorList>
    </citation>
    <scope>NUCLEOTIDE SEQUENCE</scope>
    <source>
        <strain evidence="2">JCM 4956</strain>
    </source>
</reference>
<dbReference type="InterPro" id="IPR027417">
    <property type="entry name" value="P-loop_NTPase"/>
</dbReference>
<dbReference type="RefSeq" id="WP_229916765.1">
    <property type="nucleotide sequence ID" value="NZ_BMWD01000031.1"/>
</dbReference>
<reference evidence="2" key="2">
    <citation type="submission" date="2020-09" db="EMBL/GenBank/DDBJ databases">
        <authorList>
            <person name="Sun Q."/>
            <person name="Ohkuma M."/>
        </authorList>
    </citation>
    <scope>NUCLEOTIDE SEQUENCE</scope>
    <source>
        <strain evidence="2">JCM 4956</strain>
    </source>
</reference>
<dbReference type="PANTHER" id="PTHR10285">
    <property type="entry name" value="URIDINE KINASE"/>
    <property type="match status" value="1"/>
</dbReference>
<evidence type="ECO:0000313" key="2">
    <source>
        <dbReference type="EMBL" id="GGX89592.1"/>
    </source>
</evidence>
<dbReference type="SUPFAM" id="SSF52540">
    <property type="entry name" value="P-loop containing nucleoside triphosphate hydrolases"/>
    <property type="match status" value="1"/>
</dbReference>
<evidence type="ECO:0008006" key="4">
    <source>
        <dbReference type="Google" id="ProtNLM"/>
    </source>
</evidence>
<feature type="compositionally biased region" description="Basic and acidic residues" evidence="1">
    <location>
        <begin position="34"/>
        <end position="52"/>
    </location>
</feature>
<evidence type="ECO:0000256" key="1">
    <source>
        <dbReference type="SAM" id="MobiDB-lite"/>
    </source>
</evidence>
<dbReference type="EMBL" id="BMWD01000031">
    <property type="protein sequence ID" value="GGX89592.1"/>
    <property type="molecule type" value="Genomic_DNA"/>
</dbReference>
<dbReference type="Gene3D" id="3.40.50.300">
    <property type="entry name" value="P-loop containing nucleotide triphosphate hydrolases"/>
    <property type="match status" value="2"/>
</dbReference>
<name>A0A918NRN3_9ACTN</name>
<accession>A0A918NRN3</accession>
<keyword evidence="3" id="KW-1185">Reference proteome</keyword>
<gene>
    <name evidence="2" type="ORF">GCM10010515_66020</name>
</gene>